<gene>
    <name evidence="1" type="ORF">TcWFU_003107</name>
</gene>
<dbReference type="Proteomes" id="UP001651158">
    <property type="component" value="Unassembled WGS sequence"/>
</dbReference>
<comment type="caution">
    <text evidence="1">The sequence shown here is derived from an EMBL/GenBank/DDBJ whole genome shotgun (WGS) entry which is preliminary data.</text>
</comment>
<dbReference type="EMBL" id="JAKROA010000001">
    <property type="protein sequence ID" value="KAL5111701.1"/>
    <property type="molecule type" value="Genomic_DNA"/>
</dbReference>
<evidence type="ECO:0000313" key="2">
    <source>
        <dbReference type="Proteomes" id="UP001651158"/>
    </source>
</evidence>
<keyword evidence="2" id="KW-1185">Reference proteome</keyword>
<reference evidence="1 2" key="1">
    <citation type="journal article" date="2022" name="Front. Cell. Infect. Microbiol.">
        <title>The Genomes of Two Strains of Taenia crassiceps the Animal Model for the Study of Human Cysticercosis.</title>
        <authorList>
            <person name="Bobes R.J."/>
            <person name="Estrada K."/>
            <person name="Rios-Valencia D.G."/>
            <person name="Calderon-Gallegos A."/>
            <person name="de la Torre P."/>
            <person name="Carrero J.C."/>
            <person name="Sanchez-Flores A."/>
            <person name="Laclette J.P."/>
        </authorList>
    </citation>
    <scope>NUCLEOTIDE SEQUENCE [LARGE SCALE GENOMIC DNA]</scope>
    <source>
        <strain evidence="1">WFUcys</strain>
    </source>
</reference>
<protein>
    <submittedName>
        <fullName evidence="1">Uncharacterized protein</fullName>
    </submittedName>
</protein>
<proteinExistence type="predicted"/>
<sequence>MKSGTKYPRTLSCKFDGKVDSHDSALKPILLSRSRIFFVYAKVEKCCISKKTPTMPLPDCHTTAKQVPQEFYFINGDGGGAGLIYSPVVRMLDGIIMPPDLLLPLLYRGPHARHLCGPTLKIPMVSSACVHAGG</sequence>
<accession>A0ABR4QQ64</accession>
<name>A0ABR4QQ64_9CEST</name>
<organism evidence="1 2">
    <name type="scientific">Taenia crassiceps</name>
    <dbReference type="NCBI Taxonomy" id="6207"/>
    <lineage>
        <taxon>Eukaryota</taxon>
        <taxon>Metazoa</taxon>
        <taxon>Spiralia</taxon>
        <taxon>Lophotrochozoa</taxon>
        <taxon>Platyhelminthes</taxon>
        <taxon>Cestoda</taxon>
        <taxon>Eucestoda</taxon>
        <taxon>Cyclophyllidea</taxon>
        <taxon>Taeniidae</taxon>
        <taxon>Taenia</taxon>
    </lineage>
</organism>
<evidence type="ECO:0000313" key="1">
    <source>
        <dbReference type="EMBL" id="KAL5111701.1"/>
    </source>
</evidence>